<gene>
    <name evidence="2" type="ORF">EC912_10224</name>
</gene>
<feature type="transmembrane region" description="Helical" evidence="1">
    <location>
        <begin position="302"/>
        <end position="320"/>
    </location>
</feature>
<dbReference type="InterPro" id="IPR010364">
    <property type="entry name" value="Uncharacterised_IM_CreD"/>
</dbReference>
<comment type="caution">
    <text evidence="2">The sequence shown here is derived from an EMBL/GenBank/DDBJ whole genome shotgun (WGS) entry which is preliminary data.</text>
</comment>
<dbReference type="Proteomes" id="UP000295645">
    <property type="component" value="Unassembled WGS sequence"/>
</dbReference>
<dbReference type="RefSeq" id="WP_132141932.1">
    <property type="nucleotide sequence ID" value="NZ_SMCS01000002.1"/>
</dbReference>
<dbReference type="PIRSF" id="PIRSF004548">
    <property type="entry name" value="CreD"/>
    <property type="match status" value="1"/>
</dbReference>
<dbReference type="GO" id="GO:0005886">
    <property type="term" value="C:plasma membrane"/>
    <property type="evidence" value="ECO:0007669"/>
    <property type="project" value="TreeGrafter"/>
</dbReference>
<evidence type="ECO:0000313" key="3">
    <source>
        <dbReference type="Proteomes" id="UP000295645"/>
    </source>
</evidence>
<proteinExistence type="predicted"/>
<dbReference type="NCBIfam" id="NF008712">
    <property type="entry name" value="PRK11715.1-1"/>
    <property type="match status" value="1"/>
</dbReference>
<organism evidence="2 3">
    <name type="scientific">Luteibacter rhizovicinus</name>
    <dbReference type="NCBI Taxonomy" id="242606"/>
    <lineage>
        <taxon>Bacteria</taxon>
        <taxon>Pseudomonadati</taxon>
        <taxon>Pseudomonadota</taxon>
        <taxon>Gammaproteobacteria</taxon>
        <taxon>Lysobacterales</taxon>
        <taxon>Rhodanobacteraceae</taxon>
        <taxon>Luteibacter</taxon>
    </lineage>
</organism>
<reference evidence="2 3" key="1">
    <citation type="submission" date="2019-03" db="EMBL/GenBank/DDBJ databases">
        <title>Above-ground endophytic microbial communities from plants in different locations in the United States.</title>
        <authorList>
            <person name="Frank C."/>
        </authorList>
    </citation>
    <scope>NUCLEOTIDE SEQUENCE [LARGE SCALE GENOMIC DNA]</scope>
    <source>
        <strain evidence="2 3">LP_13_YM</strain>
    </source>
</reference>
<protein>
    <submittedName>
        <fullName evidence="2">Inner membrane protein</fullName>
    </submittedName>
</protein>
<name>A0A4R3YT40_9GAMM</name>
<evidence type="ECO:0000313" key="2">
    <source>
        <dbReference type="EMBL" id="TCV95681.1"/>
    </source>
</evidence>
<feature type="transmembrane region" description="Helical" evidence="1">
    <location>
        <begin position="353"/>
        <end position="374"/>
    </location>
</feature>
<feature type="transmembrane region" description="Helical" evidence="1">
    <location>
        <begin position="381"/>
        <end position="400"/>
    </location>
</feature>
<keyword evidence="1" id="KW-0472">Membrane</keyword>
<dbReference type="OrthoDB" id="9791851at2"/>
<evidence type="ECO:0000256" key="1">
    <source>
        <dbReference type="SAM" id="Phobius"/>
    </source>
</evidence>
<accession>A0A4R3YT40</accession>
<dbReference type="Pfam" id="PF06123">
    <property type="entry name" value="CreD"/>
    <property type="match status" value="1"/>
</dbReference>
<dbReference type="PANTHER" id="PTHR30092">
    <property type="entry name" value="INNER MEMBRANE PROTEIN CRED"/>
    <property type="match status" value="1"/>
</dbReference>
<feature type="transmembrane region" description="Helical" evidence="1">
    <location>
        <begin position="406"/>
        <end position="424"/>
    </location>
</feature>
<keyword evidence="3" id="KW-1185">Reference proteome</keyword>
<dbReference type="PANTHER" id="PTHR30092:SF0">
    <property type="entry name" value="INNER MEMBRANE PROTEIN CRED"/>
    <property type="match status" value="1"/>
</dbReference>
<dbReference type="AlphaFoldDB" id="A0A4R3YT40"/>
<keyword evidence="1" id="KW-1133">Transmembrane helix</keyword>
<sequence>MFTWTQTITAKVLGVGLLALLMLIPLGQINGLVAERQALRDDATARIAQGWGGAQTIGGLVLAIPTQEQVAVAGTTTTATRMSTEIVLADTLSTTANLTVDKRKYGMYEAPIYVAEVHISGRILPEDVRTFEKASNATWLGNKAELRLLLRDAQGLKDISVTIDGKPRRFASSTDRMGEFSVVSLPVDLAAQGDTPVNFTVVAHIAGTESLRVLPLARSNTVDIKAPWPDPSFAGALLPTSRDVRSDGFAATWHMLDLNRDYGQHWDAGNDKVDTRLAASAFGVDLYQPASVYQQNERAGKYGLLFIALTFVAFFLFEVLKRLRVHPVQYLLVGGAMATFYVLLLALSEQIGFGWAYLSAASAVVLIVGGYAAAVLDTWRAGAMLGGVLALVYAILYGLIGAEQYALLIGAIVLLAVVATLMYLTRRTDWYAYGLPTSTRTTETP</sequence>
<dbReference type="EMBL" id="SMCS01000002">
    <property type="protein sequence ID" value="TCV95681.1"/>
    <property type="molecule type" value="Genomic_DNA"/>
</dbReference>
<keyword evidence="1" id="KW-0812">Transmembrane</keyword>
<feature type="transmembrane region" description="Helical" evidence="1">
    <location>
        <begin position="327"/>
        <end position="347"/>
    </location>
</feature>